<dbReference type="GO" id="GO:0030170">
    <property type="term" value="F:pyridoxal phosphate binding"/>
    <property type="evidence" value="ECO:0007669"/>
    <property type="project" value="InterPro"/>
</dbReference>
<evidence type="ECO:0000313" key="9">
    <source>
        <dbReference type="Proteomes" id="UP000564964"/>
    </source>
</evidence>
<keyword evidence="7" id="KW-0012">Acyltransferase</keyword>
<keyword evidence="4 5" id="KW-0663">Pyridoxal phosphate</keyword>
<dbReference type="PROSITE" id="PS00599">
    <property type="entry name" value="AA_TRANSFER_CLASS_2"/>
    <property type="match status" value="1"/>
</dbReference>
<gene>
    <name evidence="7" type="ORF">HA252_05595</name>
    <name evidence="8" type="ORF">J4203_01605</name>
</gene>
<reference evidence="9" key="1">
    <citation type="journal article" date="2020" name="bioRxiv">
        <title>A rank-normalized archaeal taxonomy based on genome phylogeny resolves widespread incomplete and uneven classifications.</title>
        <authorList>
            <person name="Rinke C."/>
            <person name="Chuvochina M."/>
            <person name="Mussig A.J."/>
            <person name="Chaumeil P.-A."/>
            <person name="Waite D.W."/>
            <person name="Whitman W.B."/>
            <person name="Parks D.H."/>
            <person name="Hugenholtz P."/>
        </authorList>
    </citation>
    <scope>NUCLEOTIDE SEQUENCE [LARGE SCALE GENOMIC DNA]</scope>
</reference>
<comment type="subunit">
    <text evidence="2">Homodimer.</text>
</comment>
<dbReference type="FunFam" id="3.40.640.10:FF:000006">
    <property type="entry name" value="5-aminolevulinate synthase, mitochondrial"/>
    <property type="match status" value="1"/>
</dbReference>
<evidence type="ECO:0000259" key="6">
    <source>
        <dbReference type="Pfam" id="PF00155"/>
    </source>
</evidence>
<dbReference type="Gene3D" id="3.40.640.10">
    <property type="entry name" value="Type I PLP-dependent aspartate aminotransferase-like (Major domain)"/>
    <property type="match status" value="1"/>
</dbReference>
<evidence type="ECO:0000256" key="2">
    <source>
        <dbReference type="ARBA" id="ARBA00011738"/>
    </source>
</evidence>
<dbReference type="Proteomes" id="UP000678237">
    <property type="component" value="Unassembled WGS sequence"/>
</dbReference>
<dbReference type="NCBIfam" id="TIGR01825">
    <property type="entry name" value="gly_Cac_T_rel"/>
    <property type="match status" value="1"/>
</dbReference>
<dbReference type="AlphaFoldDB" id="A0A7J4JJ25"/>
<protein>
    <submittedName>
        <fullName evidence="7">Glycine C-acetyltransferase</fullName>
        <ecNumber evidence="7">2.3.1.29</ecNumber>
    </submittedName>
</protein>
<dbReference type="PANTHER" id="PTHR13693">
    <property type="entry name" value="CLASS II AMINOTRANSFERASE/8-AMINO-7-OXONONANOATE SYNTHASE"/>
    <property type="match status" value="1"/>
</dbReference>
<evidence type="ECO:0000256" key="5">
    <source>
        <dbReference type="RuleBase" id="RU003693"/>
    </source>
</evidence>
<dbReference type="CDD" id="cd06454">
    <property type="entry name" value="KBL_like"/>
    <property type="match status" value="1"/>
</dbReference>
<feature type="domain" description="Aminotransferase class I/classII large" evidence="6">
    <location>
        <begin position="42"/>
        <end position="383"/>
    </location>
</feature>
<dbReference type="GO" id="GO:0008890">
    <property type="term" value="F:glycine C-acetyltransferase activity"/>
    <property type="evidence" value="ECO:0007669"/>
    <property type="project" value="UniProtKB-EC"/>
</dbReference>
<dbReference type="InterPro" id="IPR050087">
    <property type="entry name" value="AON_synthase_class-II"/>
</dbReference>
<reference evidence="8" key="3">
    <citation type="submission" date="2021-05" db="EMBL/GenBank/DDBJ databases">
        <title>Protein family content uncovers lineage relationships and bacterial pathway maintenance mechanisms in DPANN archaea.</title>
        <authorList>
            <person name="Castelle C.J."/>
            <person name="Meheust R."/>
            <person name="Jaffe A.L."/>
            <person name="Seitz K."/>
            <person name="Gong X."/>
            <person name="Baker B.J."/>
            <person name="Banfield J.F."/>
        </authorList>
    </citation>
    <scope>NUCLEOTIDE SEQUENCE</scope>
    <source>
        <strain evidence="8">RIFCSPLOWO2_01_FULL_58_19</strain>
    </source>
</reference>
<evidence type="ECO:0000256" key="1">
    <source>
        <dbReference type="ARBA" id="ARBA00001933"/>
    </source>
</evidence>
<evidence type="ECO:0000256" key="3">
    <source>
        <dbReference type="ARBA" id="ARBA00022679"/>
    </source>
</evidence>
<dbReference type="InterPro" id="IPR015421">
    <property type="entry name" value="PyrdxlP-dep_Trfase_major"/>
</dbReference>
<dbReference type="InterPro" id="IPR015422">
    <property type="entry name" value="PyrdxlP-dep_Trfase_small"/>
</dbReference>
<dbReference type="EMBL" id="DUGH01000130">
    <property type="protein sequence ID" value="HIH16850.1"/>
    <property type="molecule type" value="Genomic_DNA"/>
</dbReference>
<keyword evidence="3 7" id="KW-0808">Transferase</keyword>
<comment type="caution">
    <text evidence="7">The sequence shown here is derived from an EMBL/GenBank/DDBJ whole genome shotgun (WGS) entry which is preliminary data.</text>
</comment>
<dbReference type="InterPro" id="IPR004839">
    <property type="entry name" value="Aminotransferase_I/II_large"/>
</dbReference>
<evidence type="ECO:0000313" key="8">
    <source>
        <dbReference type="EMBL" id="MBS3062544.1"/>
    </source>
</evidence>
<name>A0A7J4JJ25_9ARCH</name>
<reference evidence="8" key="2">
    <citation type="submission" date="2021-03" db="EMBL/GenBank/DDBJ databases">
        <authorList>
            <person name="Jaffe A."/>
        </authorList>
    </citation>
    <scope>NUCLEOTIDE SEQUENCE</scope>
    <source>
        <strain evidence="8">RIFCSPLOWO2_01_FULL_58_19</strain>
    </source>
</reference>
<dbReference type="Pfam" id="PF00155">
    <property type="entry name" value="Aminotran_1_2"/>
    <property type="match status" value="1"/>
</dbReference>
<evidence type="ECO:0000313" key="7">
    <source>
        <dbReference type="EMBL" id="HIH16850.1"/>
    </source>
</evidence>
<comment type="cofactor">
    <cofactor evidence="1 5">
        <name>pyridoxal 5'-phosphate</name>
        <dbReference type="ChEBI" id="CHEBI:597326"/>
    </cofactor>
</comment>
<dbReference type="SUPFAM" id="SSF53383">
    <property type="entry name" value="PLP-dependent transferases"/>
    <property type="match status" value="1"/>
</dbReference>
<dbReference type="InterPro" id="IPR001917">
    <property type="entry name" value="Aminotrans_II_pyridoxalP_BS"/>
</dbReference>
<dbReference type="Proteomes" id="UP000564964">
    <property type="component" value="Unassembled WGS sequence"/>
</dbReference>
<dbReference type="NCBIfam" id="NF005394">
    <property type="entry name" value="PRK06939.1"/>
    <property type="match status" value="1"/>
</dbReference>
<dbReference type="Gene3D" id="3.90.1150.10">
    <property type="entry name" value="Aspartate Aminotransferase, domain 1"/>
    <property type="match status" value="1"/>
</dbReference>
<dbReference type="InterPro" id="IPR015424">
    <property type="entry name" value="PyrdxlP-dep_Trfase"/>
</dbReference>
<dbReference type="EMBL" id="JAGVWE010000002">
    <property type="protein sequence ID" value="MBS3062544.1"/>
    <property type="molecule type" value="Genomic_DNA"/>
</dbReference>
<comment type="similarity">
    <text evidence="5">Belongs to the class-II pyridoxal-phosphate-dependent aminotransferase family.</text>
</comment>
<evidence type="ECO:0000256" key="4">
    <source>
        <dbReference type="ARBA" id="ARBA00022898"/>
    </source>
</evidence>
<dbReference type="InterPro" id="IPR010962">
    <property type="entry name" value="AONS_Archaea/Firmicutes"/>
</dbReference>
<dbReference type="EC" id="2.3.1.29" evidence="7"/>
<accession>A0A7J4JJ25</accession>
<organism evidence="7 9">
    <name type="scientific">Candidatus Iainarchaeum sp</name>
    <dbReference type="NCBI Taxonomy" id="3101447"/>
    <lineage>
        <taxon>Archaea</taxon>
        <taxon>Candidatus Iainarchaeota</taxon>
        <taxon>Candidatus Iainarchaeia</taxon>
        <taxon>Candidatus Iainarchaeales</taxon>
        <taxon>Candidatus Iainarchaeaceae</taxon>
        <taxon>Candidatus Iainarchaeum</taxon>
    </lineage>
</organism>
<dbReference type="PANTHER" id="PTHR13693:SF3">
    <property type="entry name" value="LD36009P"/>
    <property type="match status" value="1"/>
</dbReference>
<sequence>MNAAFEGFLAQQVADLKASGLYWTRRQLQGPSQPRARVDGKQVLLLAANNYLGLSNHPKVKAAAVAAVKKYGAGSGSVPAIAGTMDLHIKLDRQIAKFKHTNSAIYFQTGFAANAGLLPAILAEGDLVISDQLNHGSIIDGIRLSKAEKAVYQHNDVADLERVLKENASKNFKRTFIVTDGVFSMDGDIAPLPGIVKLAEQFNCITYVDDAHGDGVLGPQGRGVTHHFGLTGKIDVEVGTFSKAFGVMGGYACGSQAVCEYAYNKSRSWLLSGSAPPATVAACTAALQVLERDKKIVPRLWKNTEFFRKGLQQLGFDTGKSQTPIIPVMLGDSNRAQEFSRELFKEGVFGVPIVFPMVAKDKARIRTQMNAAFTQKDLNQALAVFEKVGKRLKVL</sequence>
<proteinExistence type="inferred from homology"/>